<sequence length="222" mass="24743">MAHDVTIVELNEELDTKLLWFSVPKLDTRVHLKAKIKNASEYALIPGKASVYIDGTFIARTDVPAGPDEFRLQPGSRLLNHNNIPSALLENHTLHTFHWIYRYQQSQYVGYYQATSTFYSQRITVHNTKRVSIEALKLLNRVPVNKDEKINVNVVKPAELSLSSHKSQNQAVSVPSSQMTTVKAKSPSSQGSKKRDESEKPNDTTSFTSSKADTSSSAGIGK</sequence>
<proteinExistence type="predicted"/>
<evidence type="ECO:0000313" key="2">
    <source>
        <dbReference type="EMBL" id="KAE9389651.1"/>
    </source>
</evidence>
<dbReference type="PANTHER" id="PTHR31005">
    <property type="entry name" value="DUF4139 DOMAIN-CONTAINING PROTEIN"/>
    <property type="match status" value="1"/>
</dbReference>
<feature type="compositionally biased region" description="Polar residues" evidence="1">
    <location>
        <begin position="161"/>
        <end position="191"/>
    </location>
</feature>
<dbReference type="PANTHER" id="PTHR31005:SF8">
    <property type="entry name" value="DUF4139 DOMAIN-CONTAINING PROTEIN"/>
    <property type="match status" value="1"/>
</dbReference>
<feature type="compositionally biased region" description="Low complexity" evidence="1">
    <location>
        <begin position="203"/>
        <end position="222"/>
    </location>
</feature>
<dbReference type="Proteomes" id="UP000799118">
    <property type="component" value="Unassembled WGS sequence"/>
</dbReference>
<dbReference type="EMBL" id="ML769687">
    <property type="protein sequence ID" value="KAE9389651.1"/>
    <property type="molecule type" value="Genomic_DNA"/>
</dbReference>
<evidence type="ECO:0000256" key="1">
    <source>
        <dbReference type="SAM" id="MobiDB-lite"/>
    </source>
</evidence>
<dbReference type="OrthoDB" id="10068793at2759"/>
<keyword evidence="3" id="KW-1185">Reference proteome</keyword>
<name>A0A6A4GV65_9AGAR</name>
<reference evidence="2" key="1">
    <citation type="journal article" date="2019" name="Environ. Microbiol.">
        <title>Fungal ecological strategies reflected in gene transcription - a case study of two litter decomposers.</title>
        <authorList>
            <person name="Barbi F."/>
            <person name="Kohler A."/>
            <person name="Barry K."/>
            <person name="Baskaran P."/>
            <person name="Daum C."/>
            <person name="Fauchery L."/>
            <person name="Ihrmark K."/>
            <person name="Kuo A."/>
            <person name="LaButti K."/>
            <person name="Lipzen A."/>
            <person name="Morin E."/>
            <person name="Grigoriev I.V."/>
            <person name="Henrissat B."/>
            <person name="Lindahl B."/>
            <person name="Martin F."/>
        </authorList>
    </citation>
    <scope>NUCLEOTIDE SEQUENCE</scope>
    <source>
        <strain evidence="2">JB14</strain>
    </source>
</reference>
<feature type="region of interest" description="Disordered" evidence="1">
    <location>
        <begin position="161"/>
        <end position="222"/>
    </location>
</feature>
<gene>
    <name evidence="2" type="ORF">BT96DRAFT_392081</name>
</gene>
<feature type="compositionally biased region" description="Basic and acidic residues" evidence="1">
    <location>
        <begin position="193"/>
        <end position="202"/>
    </location>
</feature>
<evidence type="ECO:0000313" key="3">
    <source>
        <dbReference type="Proteomes" id="UP000799118"/>
    </source>
</evidence>
<dbReference type="InterPro" id="IPR011935">
    <property type="entry name" value="CHP02231"/>
</dbReference>
<accession>A0A6A4GV65</accession>
<organism evidence="2 3">
    <name type="scientific">Gymnopus androsaceus JB14</name>
    <dbReference type="NCBI Taxonomy" id="1447944"/>
    <lineage>
        <taxon>Eukaryota</taxon>
        <taxon>Fungi</taxon>
        <taxon>Dikarya</taxon>
        <taxon>Basidiomycota</taxon>
        <taxon>Agaricomycotina</taxon>
        <taxon>Agaricomycetes</taxon>
        <taxon>Agaricomycetidae</taxon>
        <taxon>Agaricales</taxon>
        <taxon>Marasmiineae</taxon>
        <taxon>Omphalotaceae</taxon>
        <taxon>Gymnopus</taxon>
    </lineage>
</organism>
<dbReference type="AlphaFoldDB" id="A0A6A4GV65"/>
<protein>
    <submittedName>
        <fullName evidence="2">Uncharacterized protein</fullName>
    </submittedName>
</protein>